<dbReference type="SUPFAM" id="SSF53335">
    <property type="entry name" value="S-adenosyl-L-methionine-dependent methyltransferases"/>
    <property type="match status" value="1"/>
</dbReference>
<keyword evidence="3 7" id="KW-0489">Methyltransferase</keyword>
<dbReference type="GO" id="GO:0052916">
    <property type="term" value="F:23S rRNA (guanine(1835)-N(2))-methyltransferase activity"/>
    <property type="evidence" value="ECO:0007669"/>
    <property type="project" value="UniProtKB-EC"/>
</dbReference>
<gene>
    <name evidence="7" type="ORF">ABGN05_07305</name>
</gene>
<accession>A0ABV3SHE6</accession>
<sequence>MSGNASKTLFHPFETGALSAPEGTRAIFLGAAPGSRPSAGFGSHLVAVQGFRPDFLALEREGVDVLPQAEGEDYDLALILLDRHRGQNEAWLREALGRTKPGGLIVVAGTKQEGVDSFRKRVSGMVPVEHLSKHHGVVFWLSRPTDADLADSGLMRIPEATLVDDRFHTAPGMFSHDRIDPASRLLAQTLPPAIAGRVADFGAGWGYLSSEVLARDGGITGLDLFEADFDSLEAARRNLAAAGSSVPQGFFWRDLLQEKVERNYDFVVMNPPFHHGRAAEPGIGQGMIRAASAALKPGGRLFLVANRGLPYEAALASGFAASGEICRDERFKVLWAKR</sequence>
<dbReference type="PROSITE" id="PS00092">
    <property type="entry name" value="N6_MTASE"/>
    <property type="match status" value="1"/>
</dbReference>
<dbReference type="EMBL" id="JBDPGJ010000002">
    <property type="protein sequence ID" value="MEX0405459.1"/>
    <property type="molecule type" value="Genomic_DNA"/>
</dbReference>
<comment type="caution">
    <text evidence="7">The sequence shown here is derived from an EMBL/GenBank/DDBJ whole genome shotgun (WGS) entry which is preliminary data.</text>
</comment>
<evidence type="ECO:0000256" key="2">
    <source>
        <dbReference type="ARBA" id="ARBA00022552"/>
    </source>
</evidence>
<dbReference type="EC" id="2.1.1.172" evidence="7"/>
<dbReference type="Pfam" id="PF05175">
    <property type="entry name" value="MTS"/>
    <property type="match status" value="1"/>
</dbReference>
<dbReference type="PANTHER" id="PTHR47816">
    <property type="entry name" value="RIBOSOMAL RNA SMALL SUBUNIT METHYLTRANSFERASE C"/>
    <property type="match status" value="1"/>
</dbReference>
<name>A0ABV3SHE6_9HYPH</name>
<keyword evidence="2" id="KW-0698">rRNA processing</keyword>
<dbReference type="InterPro" id="IPR007848">
    <property type="entry name" value="Small_mtfrase_dom"/>
</dbReference>
<keyword evidence="8" id="KW-1185">Reference proteome</keyword>
<reference evidence="7 8" key="1">
    <citation type="submission" date="2024-05" db="EMBL/GenBank/DDBJ databases">
        <authorList>
            <person name="Jiang F."/>
        </authorList>
    </citation>
    <scope>NUCLEOTIDE SEQUENCE [LARGE SCALE GENOMIC DNA]</scope>
    <source>
        <strain evidence="7 8">LZ166</strain>
    </source>
</reference>
<dbReference type="RefSeq" id="WP_367953355.1">
    <property type="nucleotide sequence ID" value="NZ_JBDPGJ010000002.1"/>
</dbReference>
<keyword evidence="1" id="KW-0963">Cytoplasm</keyword>
<dbReference type="PANTHER" id="PTHR47816:SF4">
    <property type="entry name" value="RIBOSOMAL RNA SMALL SUBUNIT METHYLTRANSFERASE C"/>
    <property type="match status" value="1"/>
</dbReference>
<dbReference type="InterPro" id="IPR029063">
    <property type="entry name" value="SAM-dependent_MTases_sf"/>
</dbReference>
<dbReference type="Gene3D" id="3.40.50.150">
    <property type="entry name" value="Vaccinia Virus protein VP39"/>
    <property type="match status" value="2"/>
</dbReference>
<protein>
    <submittedName>
        <fullName evidence="7">Class I SAM-dependent methyltransferase</fullName>
        <ecNumber evidence="7">2.1.1.172</ecNumber>
        <ecNumber evidence="7">2.1.1.174</ecNumber>
    </submittedName>
</protein>
<evidence type="ECO:0000256" key="1">
    <source>
        <dbReference type="ARBA" id="ARBA00022490"/>
    </source>
</evidence>
<keyword evidence="4 7" id="KW-0808">Transferase</keyword>
<proteinExistence type="predicted"/>
<feature type="domain" description="Methyltransferase small" evidence="6">
    <location>
        <begin position="166"/>
        <end position="334"/>
    </location>
</feature>
<organism evidence="7 8">
    <name type="scientific">Aquibium pacificus</name>
    <dbReference type="NCBI Taxonomy" id="3153579"/>
    <lineage>
        <taxon>Bacteria</taxon>
        <taxon>Pseudomonadati</taxon>
        <taxon>Pseudomonadota</taxon>
        <taxon>Alphaproteobacteria</taxon>
        <taxon>Hyphomicrobiales</taxon>
        <taxon>Phyllobacteriaceae</taxon>
        <taxon>Aquibium</taxon>
    </lineage>
</organism>
<evidence type="ECO:0000256" key="3">
    <source>
        <dbReference type="ARBA" id="ARBA00022603"/>
    </source>
</evidence>
<evidence type="ECO:0000256" key="4">
    <source>
        <dbReference type="ARBA" id="ARBA00022679"/>
    </source>
</evidence>
<evidence type="ECO:0000313" key="7">
    <source>
        <dbReference type="EMBL" id="MEX0405459.1"/>
    </source>
</evidence>
<keyword evidence="5" id="KW-0949">S-adenosyl-L-methionine</keyword>
<dbReference type="CDD" id="cd02440">
    <property type="entry name" value="AdoMet_MTases"/>
    <property type="match status" value="1"/>
</dbReference>
<dbReference type="InterPro" id="IPR002052">
    <property type="entry name" value="DNA_methylase_N6_adenine_CS"/>
</dbReference>
<dbReference type="InterPro" id="IPR046977">
    <property type="entry name" value="RsmC/RlmG"/>
</dbReference>
<evidence type="ECO:0000313" key="8">
    <source>
        <dbReference type="Proteomes" id="UP001556692"/>
    </source>
</evidence>
<dbReference type="GO" id="GO:0052914">
    <property type="term" value="F:16S rRNA (guanine(1207)-N(2))-methyltransferase activity"/>
    <property type="evidence" value="ECO:0007669"/>
    <property type="project" value="UniProtKB-EC"/>
</dbReference>
<evidence type="ECO:0000259" key="6">
    <source>
        <dbReference type="Pfam" id="PF05175"/>
    </source>
</evidence>
<dbReference type="EC" id="2.1.1.174" evidence="7"/>
<dbReference type="Proteomes" id="UP001556692">
    <property type="component" value="Unassembled WGS sequence"/>
</dbReference>
<evidence type="ECO:0000256" key="5">
    <source>
        <dbReference type="ARBA" id="ARBA00022691"/>
    </source>
</evidence>